<keyword evidence="2 6" id="KW-0732">Signal</keyword>
<dbReference type="PANTHER" id="PTHR41164">
    <property type="entry name" value="CURLI PRODUCTION ASSEMBLY/TRANSPORT COMPONENT CSGG"/>
    <property type="match status" value="1"/>
</dbReference>
<evidence type="ECO:0000256" key="5">
    <source>
        <dbReference type="ARBA" id="ARBA00023288"/>
    </source>
</evidence>
<dbReference type="Proteomes" id="UP001239909">
    <property type="component" value="Unassembled WGS sequence"/>
</dbReference>
<evidence type="ECO:0000256" key="1">
    <source>
        <dbReference type="ARBA" id="ARBA00022475"/>
    </source>
</evidence>
<protein>
    <submittedName>
        <fullName evidence="7">Holdfast anchoring protein HfaB</fullName>
    </submittedName>
</protein>
<dbReference type="PROSITE" id="PS51257">
    <property type="entry name" value="PROKAR_LIPOPROTEIN"/>
    <property type="match status" value="1"/>
</dbReference>
<evidence type="ECO:0000313" key="7">
    <source>
        <dbReference type="EMBL" id="GMG82461.1"/>
    </source>
</evidence>
<dbReference type="EMBL" id="BSYI01000010">
    <property type="protein sequence ID" value="GMG82461.1"/>
    <property type="molecule type" value="Genomic_DNA"/>
</dbReference>
<feature type="chain" id="PRO_5046189519" evidence="6">
    <location>
        <begin position="18"/>
        <end position="279"/>
    </location>
</feature>
<dbReference type="RefSeq" id="WP_285671238.1">
    <property type="nucleotide sequence ID" value="NZ_BSYI01000010.1"/>
</dbReference>
<dbReference type="Pfam" id="PF03783">
    <property type="entry name" value="CsgG"/>
    <property type="match status" value="1"/>
</dbReference>
<comment type="caution">
    <text evidence="7">The sequence shown here is derived from an EMBL/GenBank/DDBJ whole genome shotgun (WGS) entry which is preliminary data.</text>
</comment>
<gene>
    <name evidence="7" type="primary">hfaB</name>
    <name evidence="7" type="ORF">LNKW23_16740</name>
</gene>
<organism evidence="7 8">
    <name type="scientific">Paralimibaculum aggregatum</name>
    <dbReference type="NCBI Taxonomy" id="3036245"/>
    <lineage>
        <taxon>Bacteria</taxon>
        <taxon>Pseudomonadati</taxon>
        <taxon>Pseudomonadota</taxon>
        <taxon>Alphaproteobacteria</taxon>
        <taxon>Rhodobacterales</taxon>
        <taxon>Paracoccaceae</taxon>
        <taxon>Paralimibaculum</taxon>
    </lineage>
</organism>
<dbReference type="Gene3D" id="3.40.50.10610">
    <property type="entry name" value="ABC-type transport auxiliary lipoprotein component"/>
    <property type="match status" value="2"/>
</dbReference>
<evidence type="ECO:0000256" key="4">
    <source>
        <dbReference type="ARBA" id="ARBA00023139"/>
    </source>
</evidence>
<evidence type="ECO:0000256" key="6">
    <source>
        <dbReference type="SAM" id="SignalP"/>
    </source>
</evidence>
<reference evidence="7 8" key="1">
    <citation type="submission" date="2023-04" db="EMBL/GenBank/DDBJ databases">
        <title>Marinoamorphus aggregata gen. nov., sp. Nov., isolate from tissue of brittle star Ophioplocus japonicus.</title>
        <authorList>
            <person name="Kawano K."/>
            <person name="Sawayama S."/>
            <person name="Nakagawa S."/>
        </authorList>
    </citation>
    <scope>NUCLEOTIDE SEQUENCE [LARGE SCALE GENOMIC DNA]</scope>
    <source>
        <strain evidence="7 8">NKW23</strain>
    </source>
</reference>
<dbReference type="InterPro" id="IPR005534">
    <property type="entry name" value="Curli_assmbl/transp-comp_CsgG"/>
</dbReference>
<feature type="signal peptide" evidence="6">
    <location>
        <begin position="1"/>
        <end position="17"/>
    </location>
</feature>
<sequence>MSLLRKVTRLAVTAATAALLAGCASGPDGHVTPISGAPVTDNDTPYSSCLSGIAAFPGNNLPTLAVGDIRDKTGQLSQNSYTESTMLTQGVSEMLISALYKSRKVNIAERLELAIPLTEKKLADLGVLAGPAPAYQATPVNFVVLGALTELNYNILSDGVRLFVRGIGAGYRRVIINVGLDLRVVNARTFRTVYVTSLQKQIVGYEVEAGIFSFFGTQLVEFDAGVLQNEPLQVGVRSVVEMAVVQILTEGFGLPTPAECDLVRVGPRSGSSEEEEDNA</sequence>
<keyword evidence="8" id="KW-1185">Reference proteome</keyword>
<evidence type="ECO:0000256" key="2">
    <source>
        <dbReference type="ARBA" id="ARBA00022729"/>
    </source>
</evidence>
<evidence type="ECO:0000256" key="3">
    <source>
        <dbReference type="ARBA" id="ARBA00023136"/>
    </source>
</evidence>
<proteinExistence type="predicted"/>
<evidence type="ECO:0000313" key="8">
    <source>
        <dbReference type="Proteomes" id="UP001239909"/>
    </source>
</evidence>
<keyword evidence="4" id="KW-0564">Palmitate</keyword>
<accession>A0ABQ6LPN2</accession>
<keyword evidence="5" id="KW-0449">Lipoprotein</keyword>
<dbReference type="PANTHER" id="PTHR41164:SF1">
    <property type="entry name" value="CURLI PRODUCTION ASSEMBLY_TRANSPORT COMPONENT CSGG"/>
    <property type="match status" value="1"/>
</dbReference>
<keyword evidence="3" id="KW-0472">Membrane</keyword>
<name>A0ABQ6LPN2_9RHOB</name>
<keyword evidence="1" id="KW-1003">Cell membrane</keyword>